<keyword evidence="4" id="KW-0456">Lyase</keyword>
<evidence type="ECO:0000313" key="4">
    <source>
        <dbReference type="EMBL" id="QGU32213.1"/>
    </source>
</evidence>
<proteinExistence type="inferred from homology"/>
<dbReference type="OrthoDB" id="9787147at2"/>
<dbReference type="PANTHER" id="PTHR30492">
    <property type="entry name" value="METHYLGLYOXAL SYNTHASE"/>
    <property type="match status" value="1"/>
</dbReference>
<dbReference type="Gene3D" id="3.40.50.1380">
    <property type="entry name" value="Methylglyoxal synthase-like domain"/>
    <property type="match status" value="1"/>
</dbReference>
<accession>A0A6I6E6B7</accession>
<dbReference type="Proteomes" id="UP000426424">
    <property type="component" value="Chromosome"/>
</dbReference>
<dbReference type="NCBIfam" id="NF003559">
    <property type="entry name" value="PRK05234.1"/>
    <property type="match status" value="1"/>
</dbReference>
<evidence type="ECO:0000313" key="5">
    <source>
        <dbReference type="Proteomes" id="UP000426424"/>
    </source>
</evidence>
<dbReference type="InterPro" id="IPR011607">
    <property type="entry name" value="MGS-like_dom"/>
</dbReference>
<name>A0A6I6E6B7_THETI</name>
<protein>
    <submittedName>
        <fullName evidence="4">Methylglyoxal synthase</fullName>
        <ecNumber evidence="4">4.2.3.3</ecNumber>
    </submittedName>
</protein>
<reference evidence="4 5" key="1">
    <citation type="submission" date="2019-12" db="EMBL/GenBank/DDBJ databases">
        <title>The complete genome of the thermophilic, anoxygenic phototrophic gammaproteobacterium Thermochromatium tepidum.</title>
        <authorList>
            <person name="Sattley W.M."/>
            <person name="Swingley W.D."/>
            <person name="Burchell B.M."/>
            <person name="Gurbani S.A."/>
            <person name="Kujawa C.M."/>
            <person name="Nuccio D.A."/>
            <person name="Schladweiler J."/>
            <person name="Shaffer K.N."/>
            <person name="Stokes L.M."/>
            <person name="Touchman J.W."/>
            <person name="Blankenship R.E."/>
            <person name="Madigan M.T."/>
        </authorList>
    </citation>
    <scope>NUCLEOTIDE SEQUENCE [LARGE SCALE GENOMIC DNA]</scope>
    <source>
        <strain evidence="4 5">ATCC 43061</strain>
    </source>
</reference>
<dbReference type="SUPFAM" id="SSF52335">
    <property type="entry name" value="Methylglyoxal synthase-like"/>
    <property type="match status" value="1"/>
</dbReference>
<dbReference type="GO" id="GO:0008929">
    <property type="term" value="F:methylglyoxal synthase activity"/>
    <property type="evidence" value="ECO:0007669"/>
    <property type="project" value="UniProtKB-EC"/>
</dbReference>
<evidence type="ECO:0000256" key="1">
    <source>
        <dbReference type="ARBA" id="ARBA00006287"/>
    </source>
</evidence>
<dbReference type="InterPro" id="IPR036914">
    <property type="entry name" value="MGS-like_dom_sf"/>
</dbReference>
<dbReference type="EC" id="4.2.3.3" evidence="4"/>
<dbReference type="GO" id="GO:0005829">
    <property type="term" value="C:cytosol"/>
    <property type="evidence" value="ECO:0007669"/>
    <property type="project" value="TreeGrafter"/>
</dbReference>
<gene>
    <name evidence="4" type="ORF">E6P07_03945</name>
</gene>
<dbReference type="PANTHER" id="PTHR30492:SF0">
    <property type="entry name" value="METHYLGLYOXAL SYNTHASE"/>
    <property type="match status" value="1"/>
</dbReference>
<evidence type="ECO:0000256" key="2">
    <source>
        <dbReference type="SAM" id="MobiDB-lite"/>
    </source>
</evidence>
<keyword evidence="5" id="KW-1185">Reference proteome</keyword>
<evidence type="ECO:0000259" key="3">
    <source>
        <dbReference type="SMART" id="SM00851"/>
    </source>
</evidence>
<dbReference type="KEGG" id="ttp:E6P07_03945"/>
<dbReference type="RefSeq" id="WP_153974412.1">
    <property type="nucleotide sequence ID" value="NZ_CP039268.1"/>
</dbReference>
<dbReference type="AlphaFoldDB" id="A0A6I6E6B7"/>
<comment type="similarity">
    <text evidence="1">Belongs to the methylglyoxal synthase family.</text>
</comment>
<feature type="region of interest" description="Disordered" evidence="2">
    <location>
        <begin position="130"/>
        <end position="163"/>
    </location>
</feature>
<sequence>MSGAGKTLILIAHTARLPDLVKLVRKRRAVFADYRLLATLETGTAIEAETGLEVTSLFSGRSGGEIQLCGLICTNSIRAVYFIRDLETNRLDEPDITPFYRACDLNNVPLATNMVGAVALTHWLGRHLESVRSPSPPDPLPEGEGGDGSSPPGHGYLHKPGSIRGISRGEDEVQISGMRRILVTSVLTDAMGSC</sequence>
<feature type="domain" description="MGS-like" evidence="3">
    <location>
        <begin position="19"/>
        <end position="112"/>
    </location>
</feature>
<dbReference type="InterPro" id="IPR004363">
    <property type="entry name" value="Methylgl_synth"/>
</dbReference>
<organism evidence="4 5">
    <name type="scientific">Thermochromatium tepidum ATCC 43061</name>
    <dbReference type="NCBI Taxonomy" id="316276"/>
    <lineage>
        <taxon>Bacteria</taxon>
        <taxon>Pseudomonadati</taxon>
        <taxon>Pseudomonadota</taxon>
        <taxon>Gammaproteobacteria</taxon>
        <taxon>Chromatiales</taxon>
        <taxon>Chromatiaceae</taxon>
        <taxon>Thermochromatium</taxon>
    </lineage>
</organism>
<dbReference type="GO" id="GO:0019242">
    <property type="term" value="P:methylglyoxal biosynthetic process"/>
    <property type="evidence" value="ECO:0007669"/>
    <property type="project" value="InterPro"/>
</dbReference>
<dbReference type="EMBL" id="CP039268">
    <property type="protein sequence ID" value="QGU32213.1"/>
    <property type="molecule type" value="Genomic_DNA"/>
</dbReference>
<dbReference type="SMART" id="SM00851">
    <property type="entry name" value="MGS"/>
    <property type="match status" value="1"/>
</dbReference>